<dbReference type="EMBL" id="CP018477">
    <property type="protein sequence ID" value="ASV73051.1"/>
    <property type="molecule type" value="Genomic_DNA"/>
</dbReference>
<dbReference type="Pfam" id="PF13480">
    <property type="entry name" value="Acetyltransf_6"/>
    <property type="match status" value="1"/>
</dbReference>
<gene>
    <name evidence="2" type="ORF">THTE_0449</name>
</gene>
<dbReference type="AlphaFoldDB" id="A0A286RAS6"/>
<organism evidence="2 3">
    <name type="scientific">Thermogutta terrifontis</name>
    <dbReference type="NCBI Taxonomy" id="1331910"/>
    <lineage>
        <taxon>Bacteria</taxon>
        <taxon>Pseudomonadati</taxon>
        <taxon>Planctomycetota</taxon>
        <taxon>Planctomycetia</taxon>
        <taxon>Pirellulales</taxon>
        <taxon>Thermoguttaceae</taxon>
        <taxon>Thermogutta</taxon>
    </lineage>
</organism>
<name>A0A286RAS6_9BACT</name>
<evidence type="ECO:0000259" key="1">
    <source>
        <dbReference type="Pfam" id="PF13480"/>
    </source>
</evidence>
<dbReference type="InterPro" id="IPR016181">
    <property type="entry name" value="Acyl_CoA_acyltransferase"/>
</dbReference>
<accession>A0A286RAS6</accession>
<protein>
    <recommendedName>
        <fullName evidence="1">BioF2-like acetyltransferase domain-containing protein</fullName>
    </recommendedName>
</protein>
<evidence type="ECO:0000313" key="2">
    <source>
        <dbReference type="EMBL" id="ASV73051.1"/>
    </source>
</evidence>
<dbReference type="InterPro" id="IPR038740">
    <property type="entry name" value="BioF2-like_GNAT_dom"/>
</dbReference>
<sequence>MVHVAEITRWDELASLQLVWRELWGKTRRTSFFQSFEWFATAWKHFGDTQTFRVLVVSDGNEVIGLLPLVLRRESSRLGAFHVLTYPLDNWGDFFGPIGPHPTATLLVALRHLAESRRDWDVLDLRWVDRDRCDQLRTPMAMKQIGLVPLAQIWDRSAVIDGRMGWEEYWATRSSKFRNNLRRAEKRLLARGRVELVRYRPAGATWGDDDPRWDLFDACVNLASRSWQAHQDHGTTLSHESVYGFLRDVHEAAVKLGCLDLNLLTVDDQPVAFAYNYVYEGRVFGLRTGYDPDWADASPGNVLKFWMIRDSFERKDEEFDLGPGSLASKEAWATGFVESYRYTYFSPRSPRAQLLRWKRWWDTRLFSTEQLLARRSA</sequence>
<dbReference type="SUPFAM" id="SSF55729">
    <property type="entry name" value="Acyl-CoA N-acyltransferases (Nat)"/>
    <property type="match status" value="1"/>
</dbReference>
<reference evidence="2 3" key="1">
    <citation type="journal article" name="Front. Microbiol.">
        <title>Sugar Metabolism of the First Thermophilic Planctomycete Thermogutta terrifontis: Comparative Genomic and Transcriptomic Approaches.</title>
        <authorList>
            <person name="Elcheninov A.G."/>
            <person name="Menzel P."/>
            <person name="Gudbergsdottir S.R."/>
            <person name="Slesarev A.I."/>
            <person name="Kadnikov V.V."/>
            <person name="Krogh A."/>
            <person name="Bonch-Osmolovskaya E.A."/>
            <person name="Peng X."/>
            <person name="Kublanov I.V."/>
        </authorList>
    </citation>
    <scope>NUCLEOTIDE SEQUENCE [LARGE SCALE GENOMIC DNA]</scope>
    <source>
        <strain evidence="2 3">R1</strain>
    </source>
</reference>
<evidence type="ECO:0000313" key="3">
    <source>
        <dbReference type="Proteomes" id="UP000215086"/>
    </source>
</evidence>
<proteinExistence type="predicted"/>
<dbReference type="OrthoDB" id="286168at2"/>
<feature type="domain" description="BioF2-like acetyltransferase" evidence="1">
    <location>
        <begin position="175"/>
        <end position="325"/>
    </location>
</feature>
<keyword evidence="3" id="KW-1185">Reference proteome</keyword>
<dbReference type="KEGG" id="ttf:THTE_0449"/>
<dbReference type="Gene3D" id="3.40.630.30">
    <property type="match status" value="1"/>
</dbReference>
<dbReference type="RefSeq" id="WP_095413780.1">
    <property type="nucleotide sequence ID" value="NZ_CP018477.1"/>
</dbReference>
<dbReference type="Proteomes" id="UP000215086">
    <property type="component" value="Chromosome"/>
</dbReference>